<dbReference type="EC" id="2.7.13.3" evidence="3"/>
<dbReference type="InterPro" id="IPR036890">
    <property type="entry name" value="HATPase_C_sf"/>
</dbReference>
<dbReference type="PRINTS" id="PR00344">
    <property type="entry name" value="BCTRLSENSOR"/>
</dbReference>
<dbReference type="GO" id="GO:0005524">
    <property type="term" value="F:ATP binding"/>
    <property type="evidence" value="ECO:0007669"/>
    <property type="project" value="UniProtKB-KW"/>
</dbReference>
<protein>
    <recommendedName>
        <fullName evidence="3">histidine kinase</fullName>
        <ecNumber evidence="3">2.7.13.3</ecNumber>
    </recommendedName>
</protein>
<sequence length="478" mass="54280">MNLQRRLILANALTVIIPLLITVLCALGFIYVTGKIAGTEQTLKNTQEMTQLTFDLVGSEESILRRNPERIEDPSFQNQLINRLAAVDGEVTALQGDTVLFSSQKLTKIDVAKLLATSGWFKQDTITLGNQTYSVQPLDLALATDNQESTSLFFLVPFDPASFNLKNFIIFCAIIFVLAFIAANVYMSRYFSRGIVFPLNNLRKAAKEITFGNLNHEIVSEGDKELRELCHDLERMRIQLKNSVHTQLKYEDNRKMMITSISHDLKTPVTSIKGYVEGLLDGIANSPEKKEKYLRTIYRKAEQVDTMIDDLLLYAKLDLNQIPFNLQITNIEEFLMDGFREIEPEMERNGIIMHFKSELKGTCEIPLDRERMMRVIMNIIDNSRKYMNKEDGRITLYVRETHSSVIIEVQDNGSGIPDPEVKQIFERFYRSDQARSEIKGSGLGLAIAKQIVEGHEGRIWAISRVGEGTSIVISLPRG</sequence>
<evidence type="ECO:0000256" key="4">
    <source>
        <dbReference type="ARBA" id="ARBA00022475"/>
    </source>
</evidence>
<keyword evidence="4" id="KW-1003">Cell membrane</keyword>
<keyword evidence="10" id="KW-0067">ATP-binding</keyword>
<name>L0F9W3_DESDL</name>
<keyword evidence="18" id="KW-1185">Reference proteome</keyword>
<dbReference type="GO" id="GO:0005886">
    <property type="term" value="C:plasma membrane"/>
    <property type="evidence" value="ECO:0007669"/>
    <property type="project" value="UniProtKB-SubCell"/>
</dbReference>
<evidence type="ECO:0000256" key="11">
    <source>
        <dbReference type="ARBA" id="ARBA00022989"/>
    </source>
</evidence>
<keyword evidence="11 14" id="KW-1133">Transmembrane helix</keyword>
<evidence type="ECO:0000259" key="15">
    <source>
        <dbReference type="PROSITE" id="PS50109"/>
    </source>
</evidence>
<dbReference type="Gene3D" id="6.10.340.10">
    <property type="match status" value="1"/>
</dbReference>
<evidence type="ECO:0000256" key="9">
    <source>
        <dbReference type="ARBA" id="ARBA00022777"/>
    </source>
</evidence>
<dbReference type="RefSeq" id="WP_015262432.1">
    <property type="nucleotide sequence ID" value="NC_019903.1"/>
</dbReference>
<dbReference type="Pfam" id="PF00512">
    <property type="entry name" value="HisKA"/>
    <property type="match status" value="1"/>
</dbReference>
<dbReference type="Gene3D" id="3.30.565.10">
    <property type="entry name" value="Histidine kinase-like ATPase, C-terminal domain"/>
    <property type="match status" value="1"/>
</dbReference>
<evidence type="ECO:0000313" key="17">
    <source>
        <dbReference type="EMBL" id="AGA69451.1"/>
    </source>
</evidence>
<comment type="catalytic activity">
    <reaction evidence="1">
        <text>ATP + protein L-histidine = ADP + protein N-phospho-L-histidine.</text>
        <dbReference type="EC" id="2.7.13.3"/>
    </reaction>
</comment>
<reference evidence="18" key="1">
    <citation type="submission" date="2012-02" db="EMBL/GenBank/DDBJ databases">
        <title>Complete sequence of Desulfitobacterium dichloroeliminans LMG P-21439.</title>
        <authorList>
            <person name="Lucas S."/>
            <person name="Han J."/>
            <person name="Lapidus A."/>
            <person name="Cheng J.-F."/>
            <person name="Goodwin L."/>
            <person name="Pitluck S."/>
            <person name="Peters L."/>
            <person name="Ovchinnikova G."/>
            <person name="Teshima H."/>
            <person name="Detter J.C."/>
            <person name="Han C."/>
            <person name="Tapia R."/>
            <person name="Land M."/>
            <person name="Hauser L."/>
            <person name="Kyrpides N."/>
            <person name="Ivanova N."/>
            <person name="Pagani I."/>
            <person name="Kruse T."/>
            <person name="de Vos W.M."/>
            <person name="Boon N."/>
            <person name="Smidt H."/>
            <person name="Woyke T."/>
        </authorList>
    </citation>
    <scope>NUCLEOTIDE SEQUENCE [LARGE SCALE GENOMIC DNA]</scope>
    <source>
        <strain evidence="18">LMG P-21439 / DCA1</strain>
    </source>
</reference>
<dbReference type="InterPro" id="IPR003660">
    <property type="entry name" value="HAMP_dom"/>
</dbReference>
<dbReference type="SUPFAM" id="SSF55874">
    <property type="entry name" value="ATPase domain of HSP90 chaperone/DNA topoisomerase II/histidine kinase"/>
    <property type="match status" value="1"/>
</dbReference>
<proteinExistence type="predicted"/>
<dbReference type="InterPro" id="IPR004358">
    <property type="entry name" value="Sig_transdc_His_kin-like_C"/>
</dbReference>
<dbReference type="STRING" id="871963.Desdi_2006"/>
<keyword evidence="8" id="KW-0547">Nucleotide-binding</keyword>
<dbReference type="PROSITE" id="PS50885">
    <property type="entry name" value="HAMP"/>
    <property type="match status" value="1"/>
</dbReference>
<dbReference type="Pfam" id="PF02518">
    <property type="entry name" value="HATPase_c"/>
    <property type="match status" value="1"/>
</dbReference>
<dbReference type="InterPro" id="IPR003661">
    <property type="entry name" value="HisK_dim/P_dom"/>
</dbReference>
<dbReference type="InterPro" id="IPR050398">
    <property type="entry name" value="HssS/ArlS-like"/>
</dbReference>
<evidence type="ECO:0000256" key="5">
    <source>
        <dbReference type="ARBA" id="ARBA00022553"/>
    </source>
</evidence>
<dbReference type="FunFam" id="1.10.287.130:FF:000001">
    <property type="entry name" value="Two-component sensor histidine kinase"/>
    <property type="match status" value="1"/>
</dbReference>
<evidence type="ECO:0000256" key="8">
    <source>
        <dbReference type="ARBA" id="ARBA00022741"/>
    </source>
</evidence>
<dbReference type="eggNOG" id="COG5002">
    <property type="taxonomic scope" value="Bacteria"/>
</dbReference>
<dbReference type="FunFam" id="3.30.565.10:FF:000006">
    <property type="entry name" value="Sensor histidine kinase WalK"/>
    <property type="match status" value="1"/>
</dbReference>
<feature type="transmembrane region" description="Helical" evidence="14">
    <location>
        <begin position="168"/>
        <end position="187"/>
    </location>
</feature>
<dbReference type="InterPro" id="IPR036097">
    <property type="entry name" value="HisK_dim/P_sf"/>
</dbReference>
<evidence type="ECO:0000256" key="10">
    <source>
        <dbReference type="ARBA" id="ARBA00022840"/>
    </source>
</evidence>
<dbReference type="CDD" id="cd00075">
    <property type="entry name" value="HATPase"/>
    <property type="match status" value="1"/>
</dbReference>
<dbReference type="Proteomes" id="UP000010797">
    <property type="component" value="Chromosome"/>
</dbReference>
<keyword evidence="9 17" id="KW-0418">Kinase</keyword>
<evidence type="ECO:0000256" key="6">
    <source>
        <dbReference type="ARBA" id="ARBA00022679"/>
    </source>
</evidence>
<dbReference type="EMBL" id="CP003344">
    <property type="protein sequence ID" value="AGA69451.1"/>
    <property type="molecule type" value="Genomic_DNA"/>
</dbReference>
<evidence type="ECO:0000259" key="16">
    <source>
        <dbReference type="PROSITE" id="PS50885"/>
    </source>
</evidence>
<keyword evidence="7 14" id="KW-0812">Transmembrane</keyword>
<dbReference type="KEGG" id="ddl:Desdi_2006"/>
<keyword evidence="5" id="KW-0597">Phosphoprotein</keyword>
<dbReference type="PANTHER" id="PTHR45528:SF1">
    <property type="entry name" value="SENSOR HISTIDINE KINASE CPXA"/>
    <property type="match status" value="1"/>
</dbReference>
<evidence type="ECO:0000256" key="14">
    <source>
        <dbReference type="SAM" id="Phobius"/>
    </source>
</evidence>
<gene>
    <name evidence="17" type="ordered locus">Desdi_2006</name>
</gene>
<dbReference type="GO" id="GO:0000155">
    <property type="term" value="F:phosphorelay sensor kinase activity"/>
    <property type="evidence" value="ECO:0007669"/>
    <property type="project" value="InterPro"/>
</dbReference>
<dbReference type="SMART" id="SM00388">
    <property type="entry name" value="HisKA"/>
    <property type="match status" value="1"/>
</dbReference>
<accession>L0F9W3</accession>
<evidence type="ECO:0000256" key="7">
    <source>
        <dbReference type="ARBA" id="ARBA00022692"/>
    </source>
</evidence>
<dbReference type="OrthoDB" id="9780718at2"/>
<evidence type="ECO:0000256" key="2">
    <source>
        <dbReference type="ARBA" id="ARBA00004651"/>
    </source>
</evidence>
<dbReference type="SUPFAM" id="SSF158472">
    <property type="entry name" value="HAMP domain-like"/>
    <property type="match status" value="1"/>
</dbReference>
<keyword evidence="6" id="KW-0808">Transferase</keyword>
<dbReference type="PROSITE" id="PS50109">
    <property type="entry name" value="HIS_KIN"/>
    <property type="match status" value="1"/>
</dbReference>
<feature type="domain" description="Histidine kinase" evidence="15">
    <location>
        <begin position="260"/>
        <end position="478"/>
    </location>
</feature>
<dbReference type="eggNOG" id="COG3850">
    <property type="taxonomic scope" value="Bacteria"/>
</dbReference>
<evidence type="ECO:0000256" key="12">
    <source>
        <dbReference type="ARBA" id="ARBA00023012"/>
    </source>
</evidence>
<evidence type="ECO:0000256" key="3">
    <source>
        <dbReference type="ARBA" id="ARBA00012438"/>
    </source>
</evidence>
<dbReference type="InterPro" id="IPR003594">
    <property type="entry name" value="HATPase_dom"/>
</dbReference>
<dbReference type="CDD" id="cd00082">
    <property type="entry name" value="HisKA"/>
    <property type="match status" value="1"/>
</dbReference>
<dbReference type="CDD" id="cd06225">
    <property type="entry name" value="HAMP"/>
    <property type="match status" value="1"/>
</dbReference>
<evidence type="ECO:0000256" key="13">
    <source>
        <dbReference type="ARBA" id="ARBA00023136"/>
    </source>
</evidence>
<dbReference type="PANTHER" id="PTHR45528">
    <property type="entry name" value="SENSOR HISTIDINE KINASE CPXA"/>
    <property type="match status" value="1"/>
</dbReference>
<dbReference type="AlphaFoldDB" id="L0F9W3"/>
<dbReference type="SUPFAM" id="SSF47384">
    <property type="entry name" value="Homodimeric domain of signal transducing histidine kinase"/>
    <property type="match status" value="1"/>
</dbReference>
<feature type="domain" description="HAMP" evidence="16">
    <location>
        <begin position="193"/>
        <end position="245"/>
    </location>
</feature>
<keyword evidence="13 14" id="KW-0472">Membrane</keyword>
<dbReference type="SMART" id="SM00387">
    <property type="entry name" value="HATPase_c"/>
    <property type="match status" value="1"/>
</dbReference>
<feature type="transmembrane region" description="Helical" evidence="14">
    <location>
        <begin position="7"/>
        <end position="32"/>
    </location>
</feature>
<evidence type="ECO:0000256" key="1">
    <source>
        <dbReference type="ARBA" id="ARBA00000085"/>
    </source>
</evidence>
<dbReference type="InterPro" id="IPR005467">
    <property type="entry name" value="His_kinase_dom"/>
</dbReference>
<dbReference type="SMART" id="SM00304">
    <property type="entry name" value="HAMP"/>
    <property type="match status" value="1"/>
</dbReference>
<dbReference type="Gene3D" id="1.10.287.130">
    <property type="match status" value="1"/>
</dbReference>
<evidence type="ECO:0000313" key="18">
    <source>
        <dbReference type="Proteomes" id="UP000010797"/>
    </source>
</evidence>
<dbReference type="HOGENOM" id="CLU_000445_89_6_9"/>
<organism evidence="17 18">
    <name type="scientific">Desulfitobacterium dichloroeliminans (strain LMG P-21439 / DCA1)</name>
    <dbReference type="NCBI Taxonomy" id="871963"/>
    <lineage>
        <taxon>Bacteria</taxon>
        <taxon>Bacillati</taxon>
        <taxon>Bacillota</taxon>
        <taxon>Clostridia</taxon>
        <taxon>Eubacteriales</taxon>
        <taxon>Desulfitobacteriaceae</taxon>
        <taxon>Desulfitobacterium</taxon>
    </lineage>
</organism>
<comment type="subcellular location">
    <subcellularLocation>
        <location evidence="2">Cell membrane</location>
        <topology evidence="2">Multi-pass membrane protein</topology>
    </subcellularLocation>
</comment>
<keyword evidence="12" id="KW-0902">Two-component regulatory system</keyword>